<dbReference type="Proteomes" id="UP000007963">
    <property type="component" value="Unassembled WGS sequence"/>
</dbReference>
<dbReference type="InterPro" id="IPR041891">
    <property type="entry name" value="Alpha_CA_prokaryot-like"/>
</dbReference>
<dbReference type="AlphaFoldDB" id="Q0CJM9"/>
<evidence type="ECO:0000256" key="1">
    <source>
        <dbReference type="ARBA" id="ARBA00001947"/>
    </source>
</evidence>
<dbReference type="GeneID" id="4321490"/>
<evidence type="ECO:0000259" key="10">
    <source>
        <dbReference type="PROSITE" id="PS51144"/>
    </source>
</evidence>
<dbReference type="PANTHER" id="PTHR18952:SF265">
    <property type="entry name" value="CARBONIC ANHYDRASE"/>
    <property type="match status" value="1"/>
</dbReference>
<dbReference type="STRING" id="341663.Q0CJM9"/>
<dbReference type="EMBL" id="CH476601">
    <property type="protein sequence ID" value="EAU33866.1"/>
    <property type="molecule type" value="Genomic_DNA"/>
</dbReference>
<dbReference type="HOGENOM" id="CLU_039326_0_1_1"/>
<evidence type="ECO:0000256" key="4">
    <source>
        <dbReference type="ARBA" id="ARBA00012925"/>
    </source>
</evidence>
<organism evidence="11 12">
    <name type="scientific">Aspergillus terreus (strain NIH 2624 / FGSC A1156)</name>
    <dbReference type="NCBI Taxonomy" id="341663"/>
    <lineage>
        <taxon>Eukaryota</taxon>
        <taxon>Fungi</taxon>
        <taxon>Dikarya</taxon>
        <taxon>Ascomycota</taxon>
        <taxon>Pezizomycotina</taxon>
        <taxon>Eurotiomycetes</taxon>
        <taxon>Eurotiomycetidae</taxon>
        <taxon>Eurotiales</taxon>
        <taxon>Aspergillaceae</taxon>
        <taxon>Aspergillus</taxon>
        <taxon>Aspergillus subgen. Circumdati</taxon>
    </lineage>
</organism>
<sequence>MGSRCHRDLWYLLLKSTSRASITMKFTIGAIYSLLTTSVVAASGSDFSYNELKGPLNWYSLDKDNNAACVHSHFQSPINIETRHIGYVPEGFLEIDIPETNGTIFKNKGKTLEVDLPQGSLTAGNTCYTLSQFHFHTPSEHRVDSQYFPLEVHFVFQNNAGNTAVVGFLFELSESNESSPLFHSLFSHVSKIACPGSSTTTGPMDFTALAGFFECHPVYQYLGSLTTPPCTEGVNWYVSAGYLPLDVRSYNILKKVIKFNARYTQNQPGGENLLMHEADALRASRFSH</sequence>
<comment type="function">
    <text evidence="2 9">Reversible hydration of carbon dioxide.</text>
</comment>
<evidence type="ECO:0000313" key="12">
    <source>
        <dbReference type="Proteomes" id="UP000007963"/>
    </source>
</evidence>
<evidence type="ECO:0000256" key="7">
    <source>
        <dbReference type="ARBA" id="ARBA00023239"/>
    </source>
</evidence>
<feature type="domain" description="Alpha-carbonic anhydrase" evidence="10">
    <location>
        <begin position="45"/>
        <end position="288"/>
    </location>
</feature>
<dbReference type="OMA" id="VPREAQY"/>
<dbReference type="eggNOG" id="KOG0382">
    <property type="taxonomic scope" value="Eukaryota"/>
</dbReference>
<dbReference type="Pfam" id="PF00194">
    <property type="entry name" value="Carb_anhydrase"/>
    <property type="match status" value="1"/>
</dbReference>
<dbReference type="CDD" id="cd03124">
    <property type="entry name" value="alpha_CA_prokaryotic_like"/>
    <property type="match status" value="1"/>
</dbReference>
<evidence type="ECO:0000256" key="3">
    <source>
        <dbReference type="ARBA" id="ARBA00010718"/>
    </source>
</evidence>
<evidence type="ECO:0000256" key="5">
    <source>
        <dbReference type="ARBA" id="ARBA00022723"/>
    </source>
</evidence>
<comment type="catalytic activity">
    <reaction evidence="8 9">
        <text>hydrogencarbonate + H(+) = CO2 + H2O</text>
        <dbReference type="Rhea" id="RHEA:10748"/>
        <dbReference type="ChEBI" id="CHEBI:15377"/>
        <dbReference type="ChEBI" id="CHEBI:15378"/>
        <dbReference type="ChEBI" id="CHEBI:16526"/>
        <dbReference type="ChEBI" id="CHEBI:17544"/>
        <dbReference type="EC" id="4.2.1.1"/>
    </reaction>
</comment>
<evidence type="ECO:0000313" key="11">
    <source>
        <dbReference type="EMBL" id="EAU33866.1"/>
    </source>
</evidence>
<dbReference type="Gene3D" id="3.10.200.10">
    <property type="entry name" value="Alpha carbonic anhydrase"/>
    <property type="match status" value="1"/>
</dbReference>
<gene>
    <name evidence="11" type="ORF">ATEG_06105</name>
</gene>
<protein>
    <recommendedName>
        <fullName evidence="4 9">Carbonic anhydrase</fullName>
        <ecNumber evidence="4 9">4.2.1.1</ecNumber>
    </recommendedName>
</protein>
<dbReference type="PROSITE" id="PS00162">
    <property type="entry name" value="ALPHA_CA_1"/>
    <property type="match status" value="1"/>
</dbReference>
<dbReference type="InterPro" id="IPR023561">
    <property type="entry name" value="Carbonic_anhydrase_a-class"/>
</dbReference>
<evidence type="ECO:0000256" key="2">
    <source>
        <dbReference type="ARBA" id="ARBA00002904"/>
    </source>
</evidence>
<keyword evidence="7 9" id="KW-0456">Lyase</keyword>
<dbReference type="GO" id="GO:0008270">
    <property type="term" value="F:zinc ion binding"/>
    <property type="evidence" value="ECO:0007669"/>
    <property type="project" value="UniProtKB-UniRule"/>
</dbReference>
<keyword evidence="5 9" id="KW-0479">Metal-binding</keyword>
<dbReference type="RefSeq" id="XP_001215283.1">
    <property type="nucleotide sequence ID" value="XM_001215283.1"/>
</dbReference>
<dbReference type="VEuPathDB" id="FungiDB:ATEG_06105"/>
<dbReference type="PROSITE" id="PS51144">
    <property type="entry name" value="ALPHA_CA_2"/>
    <property type="match status" value="1"/>
</dbReference>
<accession>Q0CJM9</accession>
<name>Q0CJM9_ASPTN</name>
<dbReference type="PANTHER" id="PTHR18952">
    <property type="entry name" value="CARBONIC ANHYDRASE"/>
    <property type="match status" value="1"/>
</dbReference>
<dbReference type="InterPro" id="IPR001148">
    <property type="entry name" value="CA_dom"/>
</dbReference>
<dbReference type="InterPro" id="IPR018338">
    <property type="entry name" value="Carbonic_anhydrase_a-class_CS"/>
</dbReference>
<dbReference type="InterPro" id="IPR036398">
    <property type="entry name" value="CA_dom_sf"/>
</dbReference>
<dbReference type="GO" id="GO:0004089">
    <property type="term" value="F:carbonate dehydratase activity"/>
    <property type="evidence" value="ECO:0007669"/>
    <property type="project" value="UniProtKB-UniRule"/>
</dbReference>
<dbReference type="SUPFAM" id="SSF51069">
    <property type="entry name" value="Carbonic anhydrase"/>
    <property type="match status" value="1"/>
</dbReference>
<comment type="cofactor">
    <cofactor evidence="1 9">
        <name>Zn(2+)</name>
        <dbReference type="ChEBI" id="CHEBI:29105"/>
    </cofactor>
</comment>
<reference evidence="12" key="1">
    <citation type="submission" date="2005-09" db="EMBL/GenBank/DDBJ databases">
        <title>Annotation of the Aspergillus terreus NIH2624 genome.</title>
        <authorList>
            <person name="Birren B.W."/>
            <person name="Lander E.S."/>
            <person name="Galagan J.E."/>
            <person name="Nusbaum C."/>
            <person name="Devon K."/>
            <person name="Henn M."/>
            <person name="Ma L.-J."/>
            <person name="Jaffe D.B."/>
            <person name="Butler J."/>
            <person name="Alvarez P."/>
            <person name="Gnerre S."/>
            <person name="Grabherr M."/>
            <person name="Kleber M."/>
            <person name="Mauceli E.W."/>
            <person name="Brockman W."/>
            <person name="Rounsley S."/>
            <person name="Young S.K."/>
            <person name="LaButti K."/>
            <person name="Pushparaj V."/>
            <person name="DeCaprio D."/>
            <person name="Crawford M."/>
            <person name="Koehrsen M."/>
            <person name="Engels R."/>
            <person name="Montgomery P."/>
            <person name="Pearson M."/>
            <person name="Howarth C."/>
            <person name="Larson L."/>
            <person name="Luoma S."/>
            <person name="White J."/>
            <person name="Alvarado L."/>
            <person name="Kodira C.D."/>
            <person name="Zeng Q."/>
            <person name="Oleary S."/>
            <person name="Yandava C."/>
            <person name="Denning D.W."/>
            <person name="Nierman W.C."/>
            <person name="Milne T."/>
            <person name="Madden K."/>
        </authorList>
    </citation>
    <scope>NUCLEOTIDE SEQUENCE [LARGE SCALE GENOMIC DNA]</scope>
    <source>
        <strain evidence="12">NIH 2624 / FGSC A1156</strain>
    </source>
</reference>
<evidence type="ECO:0000256" key="6">
    <source>
        <dbReference type="ARBA" id="ARBA00022833"/>
    </source>
</evidence>
<evidence type="ECO:0000256" key="9">
    <source>
        <dbReference type="RuleBase" id="RU367011"/>
    </source>
</evidence>
<comment type="similarity">
    <text evidence="3 9">Belongs to the alpha-carbonic anhydrase family.</text>
</comment>
<dbReference type="EC" id="4.2.1.1" evidence="4 9"/>
<dbReference type="OrthoDB" id="429145at2759"/>
<keyword evidence="6 9" id="KW-0862">Zinc</keyword>
<proteinExistence type="inferred from homology"/>
<dbReference type="SMART" id="SM01057">
    <property type="entry name" value="Carb_anhydrase"/>
    <property type="match status" value="1"/>
</dbReference>
<evidence type="ECO:0000256" key="8">
    <source>
        <dbReference type="ARBA" id="ARBA00048348"/>
    </source>
</evidence>